<keyword evidence="7" id="KW-1185">Reference proteome</keyword>
<dbReference type="PROSITE" id="PS01007">
    <property type="entry name" value="TRANSPOSASE_MUTATOR"/>
    <property type="match status" value="1"/>
</dbReference>
<dbReference type="InterPro" id="IPR006564">
    <property type="entry name" value="Znf_PMZ"/>
</dbReference>
<feature type="domain" description="Zinc finger PMZ-type" evidence="5">
    <location>
        <begin position="121"/>
        <end position="142"/>
    </location>
</feature>
<dbReference type="InterPro" id="IPR001207">
    <property type="entry name" value="Transposase_mutator"/>
</dbReference>
<gene>
    <name evidence="6" type="ORF">BUALT_Bualt06G0011900</name>
</gene>
<keyword evidence="1" id="KW-0815">Transposition</keyword>
<dbReference type="GO" id="GO:0003677">
    <property type="term" value="F:DNA binding"/>
    <property type="evidence" value="ECO:0007669"/>
    <property type="project" value="UniProtKB-KW"/>
</dbReference>
<evidence type="ECO:0000259" key="5">
    <source>
        <dbReference type="SMART" id="SM00575"/>
    </source>
</evidence>
<dbReference type="GO" id="GO:0008270">
    <property type="term" value="F:zinc ion binding"/>
    <property type="evidence" value="ECO:0007669"/>
    <property type="project" value="InterPro"/>
</dbReference>
<reference evidence="6" key="1">
    <citation type="submission" date="2019-10" db="EMBL/GenBank/DDBJ databases">
        <authorList>
            <person name="Zhang R."/>
            <person name="Pan Y."/>
            <person name="Wang J."/>
            <person name="Ma R."/>
            <person name="Yu S."/>
        </authorList>
    </citation>
    <scope>NUCLEOTIDE SEQUENCE</scope>
    <source>
        <strain evidence="6">LA-IB0</strain>
        <tissue evidence="6">Leaf</tissue>
    </source>
</reference>
<dbReference type="EMBL" id="WHWC01000006">
    <property type="protein sequence ID" value="KAG8380405.1"/>
    <property type="molecule type" value="Genomic_DNA"/>
</dbReference>
<keyword evidence="3" id="KW-0233">DNA recombination</keyword>
<feature type="region of interest" description="Disordered" evidence="4">
    <location>
        <begin position="183"/>
        <end position="220"/>
    </location>
</feature>
<dbReference type="PANTHER" id="PTHR31973">
    <property type="entry name" value="POLYPROTEIN, PUTATIVE-RELATED"/>
    <property type="match status" value="1"/>
</dbReference>
<comment type="caution">
    <text evidence="6">The sequence shown here is derived from an EMBL/GenBank/DDBJ whole genome shotgun (WGS) entry which is preliminary data.</text>
</comment>
<keyword evidence="2" id="KW-0238">DNA-binding</keyword>
<dbReference type="AlphaFoldDB" id="A0AAV6XG95"/>
<protein>
    <recommendedName>
        <fullName evidence="5">Zinc finger PMZ-type domain-containing protein</fullName>
    </recommendedName>
</protein>
<dbReference type="GO" id="GO:0004803">
    <property type="term" value="F:transposase activity"/>
    <property type="evidence" value="ECO:0007669"/>
    <property type="project" value="InterPro"/>
</dbReference>
<dbReference type="GO" id="GO:0006313">
    <property type="term" value="P:DNA transposition"/>
    <property type="evidence" value="ECO:0007669"/>
    <property type="project" value="InterPro"/>
</dbReference>
<feature type="compositionally biased region" description="Basic residues" evidence="4">
    <location>
        <begin position="187"/>
        <end position="198"/>
    </location>
</feature>
<name>A0AAV6XG95_9LAMI</name>
<dbReference type="Proteomes" id="UP000826271">
    <property type="component" value="Unassembled WGS sequence"/>
</dbReference>
<proteinExistence type="predicted"/>
<evidence type="ECO:0000256" key="1">
    <source>
        <dbReference type="ARBA" id="ARBA00022578"/>
    </source>
</evidence>
<evidence type="ECO:0000256" key="3">
    <source>
        <dbReference type="ARBA" id="ARBA00023172"/>
    </source>
</evidence>
<feature type="compositionally biased region" description="Basic residues" evidence="4">
    <location>
        <begin position="207"/>
        <end position="220"/>
    </location>
</feature>
<dbReference type="SMART" id="SM00575">
    <property type="entry name" value="ZnF_PMZ"/>
    <property type="match status" value="1"/>
</dbReference>
<sequence length="322" mass="36594">MADLGIERADAFTFVSDKQKGLIPAFELVFPGAENRFCVRHLHENFKKAGFRGLAFKMALWNAAKATTVPEYELRIKEMGESLLGILEARQKPILTILEWIREYLMTRLTENRDRAAKRWRWDLTGIPCSHAMSAIGCQDIEPYDYVHESYSVSTYLSVYSHAIAPVNGPKLWEKTGYIPPMPPNFGRKRGRPARARRLGADEPRDKGKRGRGRKGPVRMKKQSFRVQCHYCGNSGHNQMGCKRRKTDITAGLTRDFAAPINANVGSGTETGPFKKMQVIMMLDPLGKPQLKREKPMLKMQVLVVVLEPPKDKKDKKEKMCS</sequence>
<organism evidence="6 7">
    <name type="scientific">Buddleja alternifolia</name>
    <dbReference type="NCBI Taxonomy" id="168488"/>
    <lineage>
        <taxon>Eukaryota</taxon>
        <taxon>Viridiplantae</taxon>
        <taxon>Streptophyta</taxon>
        <taxon>Embryophyta</taxon>
        <taxon>Tracheophyta</taxon>
        <taxon>Spermatophyta</taxon>
        <taxon>Magnoliopsida</taxon>
        <taxon>eudicotyledons</taxon>
        <taxon>Gunneridae</taxon>
        <taxon>Pentapetalae</taxon>
        <taxon>asterids</taxon>
        <taxon>lamiids</taxon>
        <taxon>Lamiales</taxon>
        <taxon>Scrophulariaceae</taxon>
        <taxon>Buddlejeae</taxon>
        <taxon>Buddleja</taxon>
    </lineage>
</organism>
<evidence type="ECO:0000256" key="2">
    <source>
        <dbReference type="ARBA" id="ARBA00023125"/>
    </source>
</evidence>
<evidence type="ECO:0000256" key="4">
    <source>
        <dbReference type="SAM" id="MobiDB-lite"/>
    </source>
</evidence>
<evidence type="ECO:0000313" key="6">
    <source>
        <dbReference type="EMBL" id="KAG8380405.1"/>
    </source>
</evidence>
<dbReference type="PANTHER" id="PTHR31973:SF191">
    <property type="entry name" value="OS05G0489400 PROTEIN"/>
    <property type="match status" value="1"/>
</dbReference>
<accession>A0AAV6XG95</accession>
<evidence type="ECO:0000313" key="7">
    <source>
        <dbReference type="Proteomes" id="UP000826271"/>
    </source>
</evidence>